<accession>A0A382YU44</accession>
<protein>
    <recommendedName>
        <fullName evidence="2">Aspartate/homoserine dehydrogenase NAD-binding domain-containing protein</fullName>
    </recommendedName>
</protein>
<gene>
    <name evidence="1" type="ORF">METZ01_LOCUS439636</name>
</gene>
<dbReference type="PANTHER" id="PTHR43331">
    <property type="entry name" value="HOMOSERINE DEHYDROGENASE"/>
    <property type="match status" value="1"/>
</dbReference>
<feature type="non-terminal residue" evidence="1">
    <location>
        <position position="116"/>
    </location>
</feature>
<dbReference type="GO" id="GO:0004412">
    <property type="term" value="F:homoserine dehydrogenase activity"/>
    <property type="evidence" value="ECO:0007669"/>
    <property type="project" value="TreeGrafter"/>
</dbReference>
<dbReference type="EMBL" id="UINC01178560">
    <property type="protein sequence ID" value="SVD86782.1"/>
    <property type="molecule type" value="Genomic_DNA"/>
</dbReference>
<sequence>MKYDLAIIGFGNVGQGLAEILATKSTLLHDRYKADIQIVAVCDLLKGSIADPAGFDPQAILNHIRSDGDLKHFPAPYKDWDARETIKKSGANVLVELSYTDLETGEPALSHIVQAL</sequence>
<evidence type="ECO:0008006" key="2">
    <source>
        <dbReference type="Google" id="ProtNLM"/>
    </source>
</evidence>
<proteinExistence type="predicted"/>
<organism evidence="1">
    <name type="scientific">marine metagenome</name>
    <dbReference type="NCBI Taxonomy" id="408172"/>
    <lineage>
        <taxon>unclassified sequences</taxon>
        <taxon>metagenomes</taxon>
        <taxon>ecological metagenomes</taxon>
    </lineage>
</organism>
<name>A0A382YU44_9ZZZZ</name>
<reference evidence="1" key="1">
    <citation type="submission" date="2018-05" db="EMBL/GenBank/DDBJ databases">
        <authorList>
            <person name="Lanie J.A."/>
            <person name="Ng W.-L."/>
            <person name="Kazmierczak K.M."/>
            <person name="Andrzejewski T.M."/>
            <person name="Davidsen T.M."/>
            <person name="Wayne K.J."/>
            <person name="Tettelin H."/>
            <person name="Glass J.I."/>
            <person name="Rusch D."/>
            <person name="Podicherti R."/>
            <person name="Tsui H.-C.T."/>
            <person name="Winkler M.E."/>
        </authorList>
    </citation>
    <scope>NUCLEOTIDE SEQUENCE</scope>
</reference>
<evidence type="ECO:0000313" key="1">
    <source>
        <dbReference type="EMBL" id="SVD86782.1"/>
    </source>
</evidence>
<dbReference type="AlphaFoldDB" id="A0A382YU44"/>
<dbReference type="SUPFAM" id="SSF51735">
    <property type="entry name" value="NAD(P)-binding Rossmann-fold domains"/>
    <property type="match status" value="1"/>
</dbReference>
<dbReference type="PANTHER" id="PTHR43331:SF1">
    <property type="entry name" value="HOMOSERINE DEHYDROGENASE"/>
    <property type="match status" value="1"/>
</dbReference>
<dbReference type="GO" id="GO:0009088">
    <property type="term" value="P:threonine biosynthetic process"/>
    <property type="evidence" value="ECO:0007669"/>
    <property type="project" value="TreeGrafter"/>
</dbReference>
<dbReference type="Gene3D" id="3.40.50.720">
    <property type="entry name" value="NAD(P)-binding Rossmann-like Domain"/>
    <property type="match status" value="1"/>
</dbReference>
<dbReference type="InterPro" id="IPR036291">
    <property type="entry name" value="NAD(P)-bd_dom_sf"/>
</dbReference>